<dbReference type="RefSeq" id="XP_024706055.1">
    <property type="nucleotide sequence ID" value="XM_024849052.1"/>
</dbReference>
<feature type="compositionally biased region" description="Polar residues" evidence="1">
    <location>
        <begin position="1"/>
        <end position="39"/>
    </location>
</feature>
<sequence length="385" mass="40733">MTDNSNSSSQKRGTDSDSNQPQRQPTSDANHDTSTNTDHAPTIPPNSSAAADNGSSASLAGRIQNSAQGLARSAFSASSSASDAAHLLPGGSSGSKAGPSTSSRAAFSAAQQFEDSGASAPSSSAREHSHGITGETFRSSSTTENQHQQGGFTLPSFSEAEFQSSYGDDPWADSYTDRQTLKGKTAAPDPDTDESPETLLSSTENLTIQSPTPVPLPLATDGSAITNLLSSPSFDPEFPPQPHEPFSPVETDLSEPPAHNPLTAEEIQMIESFRRQMTPPAPQSHRLTPYSLVPDIDTILNSAAVWGPGADATALRDTVLDSLPGSAEWVSMDEKYHDEVWGYLRPTLEAAREEMQERERKGGEGAGEDGPAVRRLKMILKHMGG</sequence>
<gene>
    <name evidence="2" type="ORF">P170DRAFT_435929</name>
</gene>
<feature type="compositionally biased region" description="Polar residues" evidence="1">
    <location>
        <begin position="223"/>
        <end position="233"/>
    </location>
</feature>
<keyword evidence="3" id="KW-1185">Reference proteome</keyword>
<dbReference type="OrthoDB" id="5337545at2759"/>
<dbReference type="EMBL" id="MSFO01000003">
    <property type="protein sequence ID" value="PLB50753.1"/>
    <property type="molecule type" value="Genomic_DNA"/>
</dbReference>
<evidence type="ECO:0000256" key="1">
    <source>
        <dbReference type="SAM" id="MobiDB-lite"/>
    </source>
</evidence>
<comment type="caution">
    <text evidence="2">The sequence shown here is derived from an EMBL/GenBank/DDBJ whole genome shotgun (WGS) entry which is preliminary data.</text>
</comment>
<feature type="region of interest" description="Disordered" evidence="1">
    <location>
        <begin position="1"/>
        <end position="255"/>
    </location>
</feature>
<feature type="compositionally biased region" description="Low complexity" evidence="1">
    <location>
        <begin position="71"/>
        <end position="85"/>
    </location>
</feature>
<evidence type="ECO:0000313" key="3">
    <source>
        <dbReference type="Proteomes" id="UP000234275"/>
    </source>
</evidence>
<dbReference type="VEuPathDB" id="FungiDB:P170DRAFT_435929"/>
<organism evidence="2 3">
    <name type="scientific">Aspergillus steynii IBT 23096</name>
    <dbReference type="NCBI Taxonomy" id="1392250"/>
    <lineage>
        <taxon>Eukaryota</taxon>
        <taxon>Fungi</taxon>
        <taxon>Dikarya</taxon>
        <taxon>Ascomycota</taxon>
        <taxon>Pezizomycotina</taxon>
        <taxon>Eurotiomycetes</taxon>
        <taxon>Eurotiomycetidae</taxon>
        <taxon>Eurotiales</taxon>
        <taxon>Aspergillaceae</taxon>
        <taxon>Aspergillus</taxon>
        <taxon>Aspergillus subgen. Circumdati</taxon>
    </lineage>
</organism>
<feature type="compositionally biased region" description="Polar residues" evidence="1">
    <location>
        <begin position="198"/>
        <end position="211"/>
    </location>
</feature>
<protein>
    <submittedName>
        <fullName evidence="2">Uncharacterized protein</fullName>
    </submittedName>
</protein>
<feature type="compositionally biased region" description="Basic and acidic residues" evidence="1">
    <location>
        <begin position="352"/>
        <end position="363"/>
    </location>
</feature>
<dbReference type="GeneID" id="36556751"/>
<dbReference type="Proteomes" id="UP000234275">
    <property type="component" value="Unassembled WGS sequence"/>
</dbReference>
<feature type="compositionally biased region" description="Low complexity" evidence="1">
    <location>
        <begin position="46"/>
        <end position="61"/>
    </location>
</feature>
<feature type="compositionally biased region" description="Low complexity" evidence="1">
    <location>
        <begin position="94"/>
        <end position="110"/>
    </location>
</feature>
<dbReference type="AlphaFoldDB" id="A0A2I2GD04"/>
<proteinExistence type="predicted"/>
<feature type="region of interest" description="Disordered" evidence="1">
    <location>
        <begin position="352"/>
        <end position="374"/>
    </location>
</feature>
<feature type="compositionally biased region" description="Polar residues" evidence="1">
    <location>
        <begin position="111"/>
        <end position="124"/>
    </location>
</feature>
<dbReference type="STRING" id="1392250.A0A2I2GD04"/>
<accession>A0A2I2GD04</accession>
<name>A0A2I2GD04_9EURO</name>
<reference evidence="2 3" key="1">
    <citation type="submission" date="2016-12" db="EMBL/GenBank/DDBJ databases">
        <title>The genomes of Aspergillus section Nigri reveals drivers in fungal speciation.</title>
        <authorList>
            <consortium name="DOE Joint Genome Institute"/>
            <person name="Vesth T.C."/>
            <person name="Nybo J."/>
            <person name="Theobald S."/>
            <person name="Brandl J."/>
            <person name="Frisvad J.C."/>
            <person name="Nielsen K.F."/>
            <person name="Lyhne E.K."/>
            <person name="Kogle M.E."/>
            <person name="Kuo A."/>
            <person name="Riley R."/>
            <person name="Clum A."/>
            <person name="Nolan M."/>
            <person name="Lipzen A."/>
            <person name="Salamov A."/>
            <person name="Henrissat B."/>
            <person name="Wiebenga A."/>
            <person name="De Vries R.P."/>
            <person name="Grigoriev I.V."/>
            <person name="Mortensen U.H."/>
            <person name="Andersen M.R."/>
            <person name="Baker S.E."/>
        </authorList>
    </citation>
    <scope>NUCLEOTIDE SEQUENCE [LARGE SCALE GENOMIC DNA]</scope>
    <source>
        <strain evidence="2 3">IBT 23096</strain>
    </source>
</reference>
<feature type="compositionally biased region" description="Polar residues" evidence="1">
    <location>
        <begin position="136"/>
        <end position="151"/>
    </location>
</feature>
<evidence type="ECO:0000313" key="2">
    <source>
        <dbReference type="EMBL" id="PLB50753.1"/>
    </source>
</evidence>